<dbReference type="InterPro" id="IPR011852">
    <property type="entry name" value="TRAP_TAXI"/>
</dbReference>
<dbReference type="Gene3D" id="3.40.190.10">
    <property type="entry name" value="Periplasmic binding protein-like II"/>
    <property type="match status" value="2"/>
</dbReference>
<proteinExistence type="predicted"/>
<dbReference type="Proteomes" id="UP000680805">
    <property type="component" value="Chromosome"/>
</dbReference>
<dbReference type="EMBL" id="CP076135">
    <property type="protein sequence ID" value="QWG17450.1"/>
    <property type="molecule type" value="Genomic_DNA"/>
</dbReference>
<dbReference type="Pfam" id="PF16868">
    <property type="entry name" value="NMT1_3"/>
    <property type="match status" value="1"/>
</dbReference>
<name>A0A975NM96_9BRAD</name>
<organism evidence="2 3">
    <name type="scientific">Bradyrhizobium sediminis</name>
    <dbReference type="NCBI Taxonomy" id="2840469"/>
    <lineage>
        <taxon>Bacteria</taxon>
        <taxon>Pseudomonadati</taxon>
        <taxon>Pseudomonadota</taxon>
        <taxon>Alphaproteobacteria</taxon>
        <taxon>Hyphomicrobiales</taxon>
        <taxon>Nitrobacteraceae</taxon>
        <taxon>Bradyrhizobium</taxon>
    </lineage>
</organism>
<accession>A0A975NM96</accession>
<evidence type="ECO:0000313" key="3">
    <source>
        <dbReference type="Proteomes" id="UP000680805"/>
    </source>
</evidence>
<reference evidence="2" key="1">
    <citation type="submission" date="2021-06" db="EMBL/GenBank/DDBJ databases">
        <title>Bradyrhizobium sp. S2-11-2 Genome sequencing.</title>
        <authorList>
            <person name="Jin L."/>
        </authorList>
    </citation>
    <scope>NUCLEOTIDE SEQUENCE</scope>
    <source>
        <strain evidence="2">S2-11-2</strain>
    </source>
</reference>
<dbReference type="NCBIfam" id="TIGR02122">
    <property type="entry name" value="TRAP_TAXI"/>
    <property type="match status" value="1"/>
</dbReference>
<gene>
    <name evidence="2" type="ORF">KMZ68_21155</name>
</gene>
<dbReference type="PANTHER" id="PTHR42941:SF1">
    <property type="entry name" value="SLL1037 PROTEIN"/>
    <property type="match status" value="1"/>
</dbReference>
<feature type="transmembrane region" description="Helical" evidence="1">
    <location>
        <begin position="24"/>
        <end position="45"/>
    </location>
</feature>
<dbReference type="RefSeq" id="WP_215613100.1">
    <property type="nucleotide sequence ID" value="NZ_CP076135.1"/>
</dbReference>
<keyword evidence="1" id="KW-1133">Transmembrane helix</keyword>
<keyword evidence="1" id="KW-0472">Membrane</keyword>
<sequence length="468" mass="50137">MSSSELDKTPAAAPRRRKRRDYSLLVLAAGIFLFGAAAGGLYYVLRPVTLRIAVGPPGSDDQKLVQALAQTFARDASPVRLTPITTEGAVESIALMAAKKADLAVARGDLDLPADAQSVAILRKNVVVLWSVAGHPPKGSKKPPAPKIKEIGDLAGHRVGVIGRTKANVNLLRVILTESGVNPDKVTVTQFATSQIAEMARDPAIDAFMAVGPLNSKITTEAIAATAKARGEPKFLPIEVSEALAQKHPLYEAEEIPGSTFNTSPARPEDKVDTVSVNHLIVAPKALSETAVAAFVRQLFTVRSSLAREVPSAAKIEKPDTDKDAALPAHQGAAAFIDGTERTFLEKYTDYIWGAILVLSGLGSAGAWLRHYLKRDEREQYDEHRDHLLAIISRVRLADTPDELAALQSEADRLLRETLDCYDDGAIEEGDLAAIGLVLDQFNHAVADRRAAIGPASEGAEPARMRAL</sequence>
<dbReference type="PANTHER" id="PTHR42941">
    <property type="entry name" value="SLL1037 PROTEIN"/>
    <property type="match status" value="1"/>
</dbReference>
<evidence type="ECO:0000313" key="2">
    <source>
        <dbReference type="EMBL" id="QWG17450.1"/>
    </source>
</evidence>
<evidence type="ECO:0000256" key="1">
    <source>
        <dbReference type="SAM" id="Phobius"/>
    </source>
</evidence>
<keyword evidence="1" id="KW-0812">Transmembrane</keyword>
<dbReference type="SUPFAM" id="SSF53850">
    <property type="entry name" value="Periplasmic binding protein-like II"/>
    <property type="match status" value="1"/>
</dbReference>
<dbReference type="KEGG" id="bsei:KMZ68_21155"/>
<protein>
    <submittedName>
        <fullName evidence="2">TAXI family TRAP transporter solute-binding subunit</fullName>
    </submittedName>
</protein>
<dbReference type="AlphaFoldDB" id="A0A975NM96"/>
<feature type="transmembrane region" description="Helical" evidence="1">
    <location>
        <begin position="351"/>
        <end position="369"/>
    </location>
</feature>